<evidence type="ECO:0000313" key="2">
    <source>
        <dbReference type="Proteomes" id="UP000265520"/>
    </source>
</evidence>
<sequence length="111" mass="12792">TQMDLVKGNSMQLNKFTSWAVDDKIKAAVEKTCFKYFLQFPNNVQIKVPLQMFSALLYFYDEDEACFMFGEEHFAVDIGLEDILFITGLPIDGKQELNTRTLLIQLPNICQ</sequence>
<proteinExistence type="predicted"/>
<organism evidence="1 2">
    <name type="scientific">Trifolium medium</name>
    <dbReference type="NCBI Taxonomy" id="97028"/>
    <lineage>
        <taxon>Eukaryota</taxon>
        <taxon>Viridiplantae</taxon>
        <taxon>Streptophyta</taxon>
        <taxon>Embryophyta</taxon>
        <taxon>Tracheophyta</taxon>
        <taxon>Spermatophyta</taxon>
        <taxon>Magnoliopsida</taxon>
        <taxon>eudicotyledons</taxon>
        <taxon>Gunneridae</taxon>
        <taxon>Pentapetalae</taxon>
        <taxon>rosids</taxon>
        <taxon>fabids</taxon>
        <taxon>Fabales</taxon>
        <taxon>Fabaceae</taxon>
        <taxon>Papilionoideae</taxon>
        <taxon>50 kb inversion clade</taxon>
        <taxon>NPAAA clade</taxon>
        <taxon>Hologalegina</taxon>
        <taxon>IRL clade</taxon>
        <taxon>Trifolieae</taxon>
        <taxon>Trifolium</taxon>
    </lineage>
</organism>
<accession>A0A392P2J0</accession>
<evidence type="ECO:0000313" key="1">
    <source>
        <dbReference type="EMBL" id="MCI06197.1"/>
    </source>
</evidence>
<keyword evidence="2" id="KW-1185">Reference proteome</keyword>
<dbReference type="Proteomes" id="UP000265520">
    <property type="component" value="Unassembled WGS sequence"/>
</dbReference>
<feature type="non-terminal residue" evidence="1">
    <location>
        <position position="1"/>
    </location>
</feature>
<name>A0A392P2J0_9FABA</name>
<dbReference type="EMBL" id="LXQA010061062">
    <property type="protein sequence ID" value="MCI06197.1"/>
    <property type="molecule type" value="Genomic_DNA"/>
</dbReference>
<protein>
    <submittedName>
        <fullName evidence="1">Uncharacterized protein</fullName>
    </submittedName>
</protein>
<dbReference type="AlphaFoldDB" id="A0A392P2J0"/>
<reference evidence="1 2" key="1">
    <citation type="journal article" date="2018" name="Front. Plant Sci.">
        <title>Red Clover (Trifolium pratense) and Zigzag Clover (T. medium) - A Picture of Genomic Similarities and Differences.</title>
        <authorList>
            <person name="Dluhosova J."/>
            <person name="Istvanek J."/>
            <person name="Nedelnik J."/>
            <person name="Repkova J."/>
        </authorList>
    </citation>
    <scope>NUCLEOTIDE SEQUENCE [LARGE SCALE GENOMIC DNA]</scope>
    <source>
        <strain evidence="2">cv. 10/8</strain>
        <tissue evidence="1">Leaf</tissue>
    </source>
</reference>
<comment type="caution">
    <text evidence="1">The sequence shown here is derived from an EMBL/GenBank/DDBJ whole genome shotgun (WGS) entry which is preliminary data.</text>
</comment>